<dbReference type="Gene3D" id="1.10.1660.10">
    <property type="match status" value="1"/>
</dbReference>
<dbReference type="SUPFAM" id="SSF53041">
    <property type="entry name" value="Resolvase-like"/>
    <property type="match status" value="1"/>
</dbReference>
<feature type="region of interest" description="Disordered" evidence="1">
    <location>
        <begin position="532"/>
        <end position="555"/>
    </location>
</feature>
<name>A0AA35X836_GEOBA</name>
<dbReference type="SMART" id="SM00857">
    <property type="entry name" value="Resolvase"/>
    <property type="match status" value="1"/>
</dbReference>
<dbReference type="Gene3D" id="2.160.20.80">
    <property type="entry name" value="E3 ubiquitin-protein ligase SopA"/>
    <property type="match status" value="2"/>
</dbReference>
<dbReference type="Pfam" id="PF00805">
    <property type="entry name" value="Pentapeptide"/>
    <property type="match status" value="1"/>
</dbReference>
<evidence type="ECO:0000313" key="3">
    <source>
        <dbReference type="EMBL" id="CAI8043076.1"/>
    </source>
</evidence>
<accession>A0AA35X836</accession>
<evidence type="ECO:0000256" key="1">
    <source>
        <dbReference type="SAM" id="MobiDB-lite"/>
    </source>
</evidence>
<sequence>MMVNGGTTKRCAHAGTQARQNSLPWATHLSQNAAKNAIRNVGKAVSRWGEYRRALREGRPARYIGFPRWRKRGVHDSYQADNGRGTVRVCGRSVRLPRIGWVKMREELRFEGEITTVVVSNDGIRWYAAIGVDTKTAPPPKRQGEAVGIDMGVRDARDTVGRDSHREPESLGICAFGPAACGQGDSPLSEHSRPQQAVSPQTENVRAAQRERQVAYLGVHPQTLRTWARDGRIDYIRTEGNQRRYDVDSYLGQSRPAQTVCYCRVSSKKQSADLDRQVAFMRERYPDAEIVRDVGSGLNFRRKGLLAILERLHQGDKLRVVVAYRDRLARFGTELIETLLERNGGELVVLNQRDLSPEEELTTDLLAILTVFGARFRSGNAGDDGSMFRGTTLTNIVFDPGLKLTSVGFINADLSYSHFIDVDLQHADLRNTTATDTDFSGADLRSAKMKSFKLNTDLSGMDLSGVDFEDVELEGADLSKGTFEDGKWYEVNLSEADLTDAEFIDIDFDDADFDNAILDDVDFEDCDLTGAENMSDAKESTKSTGKTQPAQTGRIATTTQTTVVTLTISTHRIKKVQ</sequence>
<feature type="domain" description="Resolvase/invertase-type recombinase catalytic" evidence="2">
    <location>
        <begin position="258"/>
        <end position="395"/>
    </location>
</feature>
<dbReference type="InterPro" id="IPR001646">
    <property type="entry name" value="5peptide_repeat"/>
</dbReference>
<dbReference type="PANTHER" id="PTHR36172">
    <property type="match status" value="1"/>
</dbReference>
<dbReference type="AlphaFoldDB" id="A0AA35X836"/>
<dbReference type="SUPFAM" id="SSF141571">
    <property type="entry name" value="Pentapeptide repeat-like"/>
    <property type="match status" value="1"/>
</dbReference>
<reference evidence="3" key="1">
    <citation type="submission" date="2023-03" db="EMBL/GenBank/DDBJ databases">
        <authorList>
            <person name="Steffen K."/>
            <person name="Cardenas P."/>
        </authorList>
    </citation>
    <scope>NUCLEOTIDE SEQUENCE</scope>
</reference>
<feature type="compositionally biased region" description="Polar residues" evidence="1">
    <location>
        <begin position="194"/>
        <end position="204"/>
    </location>
</feature>
<protein>
    <submittedName>
        <fullName evidence="3">Resolvase R771</fullName>
    </submittedName>
</protein>
<evidence type="ECO:0000259" key="2">
    <source>
        <dbReference type="PROSITE" id="PS51736"/>
    </source>
</evidence>
<dbReference type="EMBL" id="CASHTH010003297">
    <property type="protein sequence ID" value="CAI8043076.1"/>
    <property type="molecule type" value="Genomic_DNA"/>
</dbReference>
<dbReference type="InterPro" id="IPR006119">
    <property type="entry name" value="Resolv_N"/>
</dbReference>
<dbReference type="GO" id="GO:0000150">
    <property type="term" value="F:DNA strand exchange activity"/>
    <property type="evidence" value="ECO:0007669"/>
    <property type="project" value="InterPro"/>
</dbReference>
<comment type="caution">
    <text evidence="3">The sequence shown here is derived from an EMBL/GenBank/DDBJ whole genome shotgun (WGS) entry which is preliminary data.</text>
</comment>
<feature type="region of interest" description="Disordered" evidence="1">
    <location>
        <begin position="184"/>
        <end position="207"/>
    </location>
</feature>
<dbReference type="InterPro" id="IPR048046">
    <property type="entry name" value="Transpos_IS607"/>
</dbReference>
<dbReference type="PROSITE" id="PS51736">
    <property type="entry name" value="RECOMBINASES_3"/>
    <property type="match status" value="1"/>
</dbReference>
<dbReference type="Pfam" id="PF13599">
    <property type="entry name" value="Pentapeptide_4"/>
    <property type="match status" value="1"/>
</dbReference>
<dbReference type="SUPFAM" id="SSF46955">
    <property type="entry name" value="Putative DNA-binding domain"/>
    <property type="match status" value="1"/>
</dbReference>
<dbReference type="GO" id="GO:0003677">
    <property type="term" value="F:DNA binding"/>
    <property type="evidence" value="ECO:0007669"/>
    <property type="project" value="InterPro"/>
</dbReference>
<dbReference type="InterPro" id="IPR036162">
    <property type="entry name" value="Resolvase-like_N_sf"/>
</dbReference>
<keyword evidence="4" id="KW-1185">Reference proteome</keyword>
<gene>
    <name evidence="3" type="ORF">GBAR_LOCUS23902</name>
</gene>
<dbReference type="Proteomes" id="UP001174909">
    <property type="component" value="Unassembled WGS sequence"/>
</dbReference>
<dbReference type="PANTHER" id="PTHR36172:SF1">
    <property type="entry name" value="RESOLVASE-RELATED"/>
    <property type="match status" value="1"/>
</dbReference>
<evidence type="ECO:0000313" key="4">
    <source>
        <dbReference type="Proteomes" id="UP001174909"/>
    </source>
</evidence>
<dbReference type="NCBIfam" id="NF033518">
    <property type="entry name" value="transpos_IS607"/>
    <property type="match status" value="1"/>
</dbReference>
<dbReference type="InterPro" id="IPR009061">
    <property type="entry name" value="DNA-bd_dom_put_sf"/>
</dbReference>
<dbReference type="Pfam" id="PF00239">
    <property type="entry name" value="Resolvase"/>
    <property type="match status" value="1"/>
</dbReference>
<organism evidence="3 4">
    <name type="scientific">Geodia barretti</name>
    <name type="common">Barrett's horny sponge</name>
    <dbReference type="NCBI Taxonomy" id="519541"/>
    <lineage>
        <taxon>Eukaryota</taxon>
        <taxon>Metazoa</taxon>
        <taxon>Porifera</taxon>
        <taxon>Demospongiae</taxon>
        <taxon>Heteroscleromorpha</taxon>
        <taxon>Tetractinellida</taxon>
        <taxon>Astrophorina</taxon>
        <taxon>Geodiidae</taxon>
        <taxon>Geodia</taxon>
    </lineage>
</organism>
<proteinExistence type="predicted"/>
<dbReference type="Gene3D" id="3.40.50.1390">
    <property type="entry name" value="Resolvase, N-terminal catalytic domain"/>
    <property type="match status" value="1"/>
</dbReference>
<dbReference type="InterPro" id="IPR051491">
    <property type="entry name" value="Recombinase/Transposase-rel"/>
</dbReference>